<organism evidence="1 2">
    <name type="scientific">Halioxenophilus aromaticivorans</name>
    <dbReference type="NCBI Taxonomy" id="1306992"/>
    <lineage>
        <taxon>Bacteria</taxon>
        <taxon>Pseudomonadati</taxon>
        <taxon>Pseudomonadota</taxon>
        <taxon>Gammaproteobacteria</taxon>
        <taxon>Alteromonadales</taxon>
        <taxon>Alteromonadaceae</taxon>
        <taxon>Halioxenophilus</taxon>
    </lineage>
</organism>
<dbReference type="Proteomes" id="UP001409585">
    <property type="component" value="Unassembled WGS sequence"/>
</dbReference>
<comment type="caution">
    <text evidence="1">The sequence shown here is derived from an EMBL/GenBank/DDBJ whole genome shotgun (WGS) entry which is preliminary data.</text>
</comment>
<keyword evidence="2" id="KW-1185">Reference proteome</keyword>
<protein>
    <submittedName>
        <fullName evidence="1">Uncharacterized protein</fullName>
    </submittedName>
</protein>
<name>A0AAV3TWD2_9ALTE</name>
<dbReference type="AlphaFoldDB" id="A0AAV3TWD2"/>
<gene>
    <name evidence="1" type="ORF">GCM10025791_01840</name>
</gene>
<evidence type="ECO:0000313" key="1">
    <source>
        <dbReference type="EMBL" id="GAA4929749.1"/>
    </source>
</evidence>
<reference evidence="2" key="1">
    <citation type="journal article" date="2019" name="Int. J. Syst. Evol. Microbiol.">
        <title>The Global Catalogue of Microorganisms (GCM) 10K type strain sequencing project: providing services to taxonomists for standard genome sequencing and annotation.</title>
        <authorList>
            <consortium name="The Broad Institute Genomics Platform"/>
            <consortium name="The Broad Institute Genome Sequencing Center for Infectious Disease"/>
            <person name="Wu L."/>
            <person name="Ma J."/>
        </authorList>
    </citation>
    <scope>NUCLEOTIDE SEQUENCE [LARGE SCALE GENOMIC DNA]</scope>
    <source>
        <strain evidence="2">JCM 19134</strain>
    </source>
</reference>
<evidence type="ECO:0000313" key="2">
    <source>
        <dbReference type="Proteomes" id="UP001409585"/>
    </source>
</evidence>
<sequence length="262" mass="29282">MLSATLYTVFYAATVSALSPEFEADRLMLLAQEQIKDDQISQAEITLQQIQDLKVTPPSEYYFLKGQVLSFSERTQEAIDSLVIYIESSGKDAEYYTSSLRLISQLKDKQDSSKLTIEPNSDPNIEWTGTKRSNSYVDQLRFLYGAKSDQSALLQHINNMLNTYQAGSDTPGYALATQAPATLITRTKGTDGISEVRSTDKITLYGVNPYIEFSCTRQPQQCQLMHPATDQPWLTIAGDQQAAREISKAIAELIKLLQTGRQ</sequence>
<proteinExistence type="predicted"/>
<accession>A0AAV3TWD2</accession>
<dbReference type="EMBL" id="BAABLX010000001">
    <property type="protein sequence ID" value="GAA4929749.1"/>
    <property type="molecule type" value="Genomic_DNA"/>
</dbReference>